<feature type="coiled-coil region" evidence="1">
    <location>
        <begin position="1156"/>
        <end position="1183"/>
    </location>
</feature>
<comment type="caution">
    <text evidence="5">The sequence shown here is derived from an EMBL/GenBank/DDBJ whole genome shotgun (WGS) entry which is preliminary data.</text>
</comment>
<dbReference type="NCBIfam" id="NF033441">
    <property type="entry name" value="BREX_BrxC"/>
    <property type="match status" value="1"/>
</dbReference>
<evidence type="ECO:0000313" key="6">
    <source>
        <dbReference type="Proteomes" id="UP001320314"/>
    </source>
</evidence>
<dbReference type="Pfam" id="PF25791">
    <property type="entry name" value="WHD_BREX_BrxC"/>
    <property type="match status" value="1"/>
</dbReference>
<dbReference type="InterPro" id="IPR027417">
    <property type="entry name" value="P-loop_NTPase"/>
</dbReference>
<feature type="domain" description="Probable ATP-binding protein BrxC alpha-helical" evidence="3">
    <location>
        <begin position="865"/>
        <end position="986"/>
    </location>
</feature>
<dbReference type="Proteomes" id="UP001320314">
    <property type="component" value="Unassembled WGS sequence"/>
</dbReference>
<evidence type="ECO:0000259" key="3">
    <source>
        <dbReference type="Pfam" id="PF25792"/>
    </source>
</evidence>
<dbReference type="InterPro" id="IPR047679">
    <property type="entry name" value="BREX_BrxC"/>
</dbReference>
<dbReference type="EMBL" id="JAJNUD010000016">
    <property type="protein sequence ID" value="MCD5518309.1"/>
    <property type="molecule type" value="Genomic_DNA"/>
</dbReference>
<dbReference type="Pfam" id="PF25796">
    <property type="entry name" value="BREX_BrxC_4th"/>
    <property type="match status" value="1"/>
</dbReference>
<reference evidence="5 6" key="1">
    <citation type="submission" date="2021-12" db="EMBL/GenBank/DDBJ databases">
        <title>Antimicrobial susceptibility of Lactobacillus delbrueckii subsp. lactis obtained from milk products and other habitats.</title>
        <authorList>
            <person name="Shani N."/>
        </authorList>
    </citation>
    <scope>NUCLEOTIDE SEQUENCE [LARGE SCALE GENOMIC DNA]</scope>
    <source>
        <strain evidence="5 6">CIRM BIA 266</strain>
    </source>
</reference>
<evidence type="ECO:0000259" key="2">
    <source>
        <dbReference type="Pfam" id="PF25791"/>
    </source>
</evidence>
<accession>A0ABD4SCU8</accession>
<dbReference type="InterPro" id="IPR058036">
    <property type="entry name" value="BREX_BrxC_4th"/>
</dbReference>
<dbReference type="AlphaFoldDB" id="A0ABD4SCU8"/>
<keyword evidence="1" id="KW-0175">Coiled coil</keyword>
<dbReference type="SUPFAM" id="SSF52540">
    <property type="entry name" value="P-loop containing nucleoside triphosphate hydrolases"/>
    <property type="match status" value="1"/>
</dbReference>
<evidence type="ECO:0000256" key="1">
    <source>
        <dbReference type="SAM" id="Coils"/>
    </source>
</evidence>
<name>A0ABD4SCU8_9LACO</name>
<proteinExistence type="predicted"/>
<dbReference type="InterPro" id="IPR058037">
    <property type="entry name" value="BREX_BrxC_helical"/>
</dbReference>
<evidence type="ECO:0000259" key="4">
    <source>
        <dbReference type="Pfam" id="PF25796"/>
    </source>
</evidence>
<organism evidence="5 6">
    <name type="scientific">Lactobacillus delbrueckii subsp. allosunkii</name>
    <dbReference type="NCBI Taxonomy" id="1050107"/>
    <lineage>
        <taxon>Bacteria</taxon>
        <taxon>Bacillati</taxon>
        <taxon>Bacillota</taxon>
        <taxon>Bacilli</taxon>
        <taxon>Lactobacillales</taxon>
        <taxon>Lactobacillaceae</taxon>
        <taxon>Lactobacillus</taxon>
    </lineage>
</organism>
<evidence type="ECO:0000313" key="5">
    <source>
        <dbReference type="EMBL" id="MCD5518309.1"/>
    </source>
</evidence>
<protein>
    <submittedName>
        <fullName evidence="5">BREX system P-loop protein BrxC</fullName>
    </submittedName>
</protein>
<dbReference type="InterPro" id="IPR058038">
    <property type="entry name" value="BREX_BrxC_wHTH"/>
</dbReference>
<gene>
    <name evidence="5" type="primary">brxC</name>
    <name evidence="5" type="ORF">LOB39_07030</name>
</gene>
<feature type="domain" description="Probable ATP-binding protein BrxC winged helix-turn-helix" evidence="2">
    <location>
        <begin position="735"/>
        <end position="857"/>
    </location>
</feature>
<feature type="domain" description="Probable ATP-binding protein BrxC 4th six-stranded beta-sheet" evidence="4">
    <location>
        <begin position="557"/>
        <end position="725"/>
    </location>
</feature>
<dbReference type="Pfam" id="PF25792">
    <property type="entry name" value="BREX_BrxC_helical"/>
    <property type="match status" value="1"/>
</dbReference>
<sequence length="1183" mass="136952">MRIKEMFEDDINRNINGVVKVDEKTDATISQEVKEYVITKELKKHFVTFFNAYSESFDHPTTDIGVWISGFFGSGKSHFLKMLSYILQNKEIDGRPTVDYFKDKFEDDELTFDLIEKLTETKAETILFNIDVESVTSKEDAVIRVFAKMFYNHLGFYGENLKVARLERFIDKKGKTEEFRRVFEEKNGESWLESRDSFDFYEDEVEETLQEVLGMSEKAAENWFNGEETDQISIDRLVEDIREYVDTKPDDFRLLFMADEVGQYVGTDNHKLLNLQSIVEELGSRCQGKVWVVCTGQEAIDQIIKVRNDEFSKIQARFSIRLSLSSSSVDEVIQKRILRKNEAAKKTLSDVFANSESVMRNLFTFTGSTLDIKGFRGKREFIQDFPFVPYQFTLMQNVFAQIRKHGNAGKHLSGGERSMLSGFQEVAQKLEDRDERTLAPFQMFYDTVQTFLDSSIRQVINRAQKAADNHEGLEQCDVDVLKLLYLIRYIEDVPSNVDNIVILMADNINLDKVDAKKKIVESLDRLLRQNKIGRTGDTYNFLTDEEQDIQREINNINVDNTEIVREISQRIFGDIYPSSKYRYGKNDYPFDRWVDDLSVGQVQNGMSLRILTVATDETDKSELQLTAKSADKDSYVVLADTKYYDLLLQALKIHKYVKQRNVSQLPQTQQTIIRGQQEQASRYEREATDALQEAIVNGVFYAAGERIQVQGSDANSKLDHVLDYLVSTVYNKLELVHKHYDDKFAEANLKDLFQGKGERAAAFEYEENYDAAKEVDDYLERQRRQNLRVTMNDLQKRFTTIPYGWSLNDILAVLGLLTGYQKITIKNSGNTIRSNDPKILDFLSLRSEVGKTEICKRISVNPSTIKEVLDFLRDYFDEMDIPNDEDGLADYIVKAFGKQQDHYKDLLNKYNGHHYPDKNAVLGAVHLLSEILSQQKDNTALFTKIIDKEDELYDSRELLSKVEDFFTNQVSLFNSADHLVKSLEPDKNALEGISDAHEDLKQIQRILDVDVPRYDYRQIPKLNDLMSDLEEIHDKLLAEKRNELNATIQDCRGEIHSKMEDSREHDVAKEISDQADRKYEKIKEDIRNTRVLAYFALFENQIIENKDFAVKQLDQLNKPKPVVDPSPKPSAVTPKPRTVKSIDRRLVFNQTVIKNKEDISSYLQQVKEKLEQLLEDSDEVDIK</sequence>
<dbReference type="RefSeq" id="WP_231523637.1">
    <property type="nucleotide sequence ID" value="NZ_JAJNUD010000016.1"/>
</dbReference>